<accession>A0A914YK99</accession>
<evidence type="ECO:0000313" key="1">
    <source>
        <dbReference type="Proteomes" id="UP000887577"/>
    </source>
</evidence>
<dbReference type="Proteomes" id="UP000887577">
    <property type="component" value="Unplaced"/>
</dbReference>
<dbReference type="AlphaFoldDB" id="A0A914YK99"/>
<protein>
    <submittedName>
        <fullName evidence="2">Uncharacterized protein</fullName>
    </submittedName>
</protein>
<organism evidence="1 2">
    <name type="scientific">Panagrolaimus superbus</name>
    <dbReference type="NCBI Taxonomy" id="310955"/>
    <lineage>
        <taxon>Eukaryota</taxon>
        <taxon>Metazoa</taxon>
        <taxon>Ecdysozoa</taxon>
        <taxon>Nematoda</taxon>
        <taxon>Chromadorea</taxon>
        <taxon>Rhabditida</taxon>
        <taxon>Tylenchina</taxon>
        <taxon>Panagrolaimomorpha</taxon>
        <taxon>Panagrolaimoidea</taxon>
        <taxon>Panagrolaimidae</taxon>
        <taxon>Panagrolaimus</taxon>
    </lineage>
</organism>
<keyword evidence="1" id="KW-1185">Reference proteome</keyword>
<proteinExistence type="predicted"/>
<sequence>MSSTNRNIIIKGEHSLILGKVHWMNIDSRKHDSKTFFLPKRNAQEYIEQLFEESGVERKDVKAIAFIHNEHEMETWKKAYEFRKGCYDFCQKNGIFFLHSTSFGYHYFVATLRSKAVGNEGDQLTVIYCEMNAVLGQSFVRESGRWKCNFVHVAVEFENTQEWKHQFLRGYEPKKIVFMHHLDGFDFQEVIDLFNIENSVVLKGGYEYLSTGSIDKILHVMGEKPIPYDIAPQCVYVYAVNLGKDNLICVNYENVLPFEKSGIIDVNPCKTLTFGAKLAVFKPFEVIQEIELSTFKCKKLKVTLKIDVNCFYHFEVEPIDDKDLCGQFEELEILKAVEKPPFSPRKAQIIFNKHECWLHFTCDNGCTHPTPDIDGLDKTPIYIAFTEEMPLVGKAAKEVYRCKPEYVVFDIIKLCSIKSSDTANPNWGFTISKEEESLMVTLQTLDGERKSSVEFLLALIIKNALKPHVLGGSKPPKWDKAEIRFEEFIPNETLKQAFLSAGKLLKMKIDLC</sequence>
<dbReference type="WBParaSite" id="PSU_v2.g19763.t1">
    <property type="protein sequence ID" value="PSU_v2.g19763.t1"/>
    <property type="gene ID" value="PSU_v2.g19763"/>
</dbReference>
<name>A0A914YK99_9BILA</name>
<dbReference type="Gene3D" id="3.30.420.40">
    <property type="match status" value="1"/>
</dbReference>
<evidence type="ECO:0000313" key="2">
    <source>
        <dbReference type="WBParaSite" id="PSU_v2.g19763.t1"/>
    </source>
</evidence>
<reference evidence="2" key="1">
    <citation type="submission" date="2022-11" db="UniProtKB">
        <authorList>
            <consortium name="WormBaseParasite"/>
        </authorList>
    </citation>
    <scope>IDENTIFICATION</scope>
</reference>